<keyword evidence="4" id="KW-1185">Reference proteome</keyword>
<dbReference type="Gene3D" id="1.10.287.1490">
    <property type="match status" value="1"/>
</dbReference>
<feature type="signal peptide" evidence="2">
    <location>
        <begin position="1"/>
        <end position="23"/>
    </location>
</feature>
<reference evidence="3 4" key="1">
    <citation type="journal article" date="2023" name="Sci. Data">
        <title>Genome assembly of the Korean intertidal mud-creeper Batillaria attramentaria.</title>
        <authorList>
            <person name="Patra A.K."/>
            <person name="Ho P.T."/>
            <person name="Jun S."/>
            <person name="Lee S.J."/>
            <person name="Kim Y."/>
            <person name="Won Y.J."/>
        </authorList>
    </citation>
    <scope>NUCLEOTIDE SEQUENCE [LARGE SCALE GENOMIC DNA]</scope>
    <source>
        <strain evidence="3">Wonlab-2016</strain>
    </source>
</reference>
<dbReference type="EMBL" id="JACVVK020000089">
    <property type="protein sequence ID" value="KAK7493856.1"/>
    <property type="molecule type" value="Genomic_DNA"/>
</dbReference>
<feature type="chain" id="PRO_5044893464" evidence="2">
    <location>
        <begin position="24"/>
        <end position="218"/>
    </location>
</feature>
<accession>A0ABD0L2V5</accession>
<dbReference type="AlphaFoldDB" id="A0ABD0L2V5"/>
<name>A0ABD0L2V5_9CAEN</name>
<comment type="caution">
    <text evidence="3">The sequence shown here is derived from an EMBL/GenBank/DDBJ whole genome shotgun (WGS) entry which is preliminary data.</text>
</comment>
<organism evidence="3 4">
    <name type="scientific">Batillaria attramentaria</name>
    <dbReference type="NCBI Taxonomy" id="370345"/>
    <lineage>
        <taxon>Eukaryota</taxon>
        <taxon>Metazoa</taxon>
        <taxon>Spiralia</taxon>
        <taxon>Lophotrochozoa</taxon>
        <taxon>Mollusca</taxon>
        <taxon>Gastropoda</taxon>
        <taxon>Caenogastropoda</taxon>
        <taxon>Sorbeoconcha</taxon>
        <taxon>Cerithioidea</taxon>
        <taxon>Batillariidae</taxon>
        <taxon>Batillaria</taxon>
    </lineage>
</organism>
<gene>
    <name evidence="3" type="ORF">BaRGS_00014997</name>
</gene>
<keyword evidence="1" id="KW-0175">Coiled coil</keyword>
<keyword evidence="2" id="KW-0732">Signal</keyword>
<dbReference type="Proteomes" id="UP001519460">
    <property type="component" value="Unassembled WGS sequence"/>
</dbReference>
<sequence>MDSSSKWIAVLCVILSMWLGMKMKTIDEKVEILNGQLAAKASDINYLRKEAEKHQAEMQTMERKVREAEILSNEINSLRASLETLQSEMRMTETKALGTERLLNETKSLLRNSAESCATNIQLMRDMIELVRDATRNLHDADQQHGERIFAAETRIHEVEEKAHEIRSAMGDLRNSLEEELRKVLSSQRSNPAFQICNVVVEWAVKLLPDRSLGGLLE</sequence>
<proteinExistence type="predicted"/>
<feature type="coiled-coil region" evidence="1">
    <location>
        <begin position="44"/>
        <end position="95"/>
    </location>
</feature>
<evidence type="ECO:0000256" key="2">
    <source>
        <dbReference type="SAM" id="SignalP"/>
    </source>
</evidence>
<evidence type="ECO:0000256" key="1">
    <source>
        <dbReference type="SAM" id="Coils"/>
    </source>
</evidence>
<protein>
    <submittedName>
        <fullName evidence="3">Uncharacterized protein</fullName>
    </submittedName>
</protein>
<evidence type="ECO:0000313" key="4">
    <source>
        <dbReference type="Proteomes" id="UP001519460"/>
    </source>
</evidence>
<dbReference type="SUPFAM" id="SSF57997">
    <property type="entry name" value="Tropomyosin"/>
    <property type="match status" value="1"/>
</dbReference>
<evidence type="ECO:0000313" key="3">
    <source>
        <dbReference type="EMBL" id="KAK7493856.1"/>
    </source>
</evidence>